<dbReference type="GeneTree" id="ENSGT00940000164769"/>
<keyword evidence="9 18" id="KW-0547">Nucleotide-binding</keyword>
<dbReference type="EC" id="2.7.11.1" evidence="3"/>
<evidence type="ECO:0000256" key="11">
    <source>
        <dbReference type="ARBA" id="ARBA00022782"/>
    </source>
</evidence>
<dbReference type="GO" id="GO:0005524">
    <property type="term" value="F:ATP binding"/>
    <property type="evidence" value="ECO:0007669"/>
    <property type="project" value="UniProtKB-UniRule"/>
</dbReference>
<dbReference type="Proteomes" id="UP000261660">
    <property type="component" value="Unplaced"/>
</dbReference>
<evidence type="ECO:0000256" key="15">
    <source>
        <dbReference type="ARBA" id="ARBA00022871"/>
    </source>
</evidence>
<evidence type="ECO:0000256" key="14">
    <source>
        <dbReference type="ARBA" id="ARBA00022843"/>
    </source>
</evidence>
<dbReference type="SMART" id="SM00220">
    <property type="entry name" value="S_TKc"/>
    <property type="match status" value="1"/>
</dbReference>
<evidence type="ECO:0000256" key="6">
    <source>
        <dbReference type="ARBA" id="ARBA00022553"/>
    </source>
</evidence>
<dbReference type="PANTHER" id="PTHR24346:SF102">
    <property type="entry name" value="TESTIS-SPECIFIC SERINE_THREONINE-PROTEIN KINASE 1"/>
    <property type="match status" value="1"/>
</dbReference>
<evidence type="ECO:0000256" key="10">
    <source>
        <dbReference type="ARBA" id="ARBA00022777"/>
    </source>
</evidence>
<evidence type="ECO:0000313" key="23">
    <source>
        <dbReference type="Proteomes" id="UP000261660"/>
    </source>
</evidence>
<keyword evidence="7" id="KW-0808">Transferase</keyword>
<keyword evidence="23" id="KW-1185">Reference proteome</keyword>
<evidence type="ECO:0000256" key="8">
    <source>
        <dbReference type="ARBA" id="ARBA00022723"/>
    </source>
</evidence>
<dbReference type="GO" id="GO:0005737">
    <property type="term" value="C:cytoplasm"/>
    <property type="evidence" value="ECO:0007669"/>
    <property type="project" value="TreeGrafter"/>
</dbReference>
<dbReference type="SUPFAM" id="SSF56112">
    <property type="entry name" value="Protein kinase-like (PK-like)"/>
    <property type="match status" value="1"/>
</dbReference>
<organism evidence="22 23">
    <name type="scientific">Labrus bergylta</name>
    <name type="common">ballan wrasse</name>
    <dbReference type="NCBI Taxonomy" id="56723"/>
    <lineage>
        <taxon>Eukaryota</taxon>
        <taxon>Metazoa</taxon>
        <taxon>Chordata</taxon>
        <taxon>Craniata</taxon>
        <taxon>Vertebrata</taxon>
        <taxon>Euteleostomi</taxon>
        <taxon>Actinopterygii</taxon>
        <taxon>Neopterygii</taxon>
        <taxon>Teleostei</taxon>
        <taxon>Neoteleostei</taxon>
        <taxon>Acanthomorphata</taxon>
        <taxon>Eupercaria</taxon>
        <taxon>Labriformes</taxon>
        <taxon>Labridae</taxon>
        <taxon>Labrus</taxon>
    </lineage>
</organism>
<dbReference type="InParanoid" id="A0A3Q3FGJ8"/>
<reference evidence="22" key="1">
    <citation type="submission" date="2025-08" db="UniProtKB">
        <authorList>
            <consortium name="Ensembl"/>
        </authorList>
    </citation>
    <scope>IDENTIFICATION</scope>
</reference>
<dbReference type="InterPro" id="IPR008271">
    <property type="entry name" value="Ser/Thr_kinase_AS"/>
</dbReference>
<evidence type="ECO:0000256" key="18">
    <source>
        <dbReference type="PROSITE-ProRule" id="PRU10141"/>
    </source>
</evidence>
<keyword evidence="15" id="KW-0744">Spermatogenesis</keyword>
<evidence type="ECO:0000256" key="19">
    <source>
        <dbReference type="RuleBase" id="RU000304"/>
    </source>
</evidence>
<evidence type="ECO:0000313" key="22">
    <source>
        <dbReference type="Ensembl" id="ENSLBEP00000018293.1"/>
    </source>
</evidence>
<keyword evidence="6" id="KW-0597">Phosphoprotein</keyword>
<keyword evidence="14" id="KW-0832">Ubl conjugation</keyword>
<dbReference type="PROSITE" id="PS50011">
    <property type="entry name" value="PROTEIN_KINASE_DOM"/>
    <property type="match status" value="1"/>
</dbReference>
<dbReference type="InterPro" id="IPR000719">
    <property type="entry name" value="Prot_kinase_dom"/>
</dbReference>
<evidence type="ECO:0000256" key="5">
    <source>
        <dbReference type="ARBA" id="ARBA00022527"/>
    </source>
</evidence>
<proteinExistence type="inferred from homology"/>
<evidence type="ECO:0000256" key="1">
    <source>
        <dbReference type="ARBA" id="ARBA00001946"/>
    </source>
</evidence>
<dbReference type="GO" id="GO:0000226">
    <property type="term" value="P:microtubule cytoskeleton organization"/>
    <property type="evidence" value="ECO:0007669"/>
    <property type="project" value="TreeGrafter"/>
</dbReference>
<dbReference type="InterPro" id="IPR017441">
    <property type="entry name" value="Protein_kinase_ATP_BS"/>
</dbReference>
<dbReference type="Ensembl" id="ENSLBET00000019313.1">
    <property type="protein sequence ID" value="ENSLBEP00000018293.1"/>
    <property type="gene ID" value="ENSLBEG00000014084.1"/>
</dbReference>
<dbReference type="GO" id="GO:0035556">
    <property type="term" value="P:intracellular signal transduction"/>
    <property type="evidence" value="ECO:0007669"/>
    <property type="project" value="TreeGrafter"/>
</dbReference>
<keyword evidence="8" id="KW-0479">Metal-binding</keyword>
<feature type="region of interest" description="Disordered" evidence="20">
    <location>
        <begin position="249"/>
        <end position="294"/>
    </location>
</feature>
<dbReference type="GO" id="GO:0000287">
    <property type="term" value="F:magnesium ion binding"/>
    <property type="evidence" value="ECO:0007669"/>
    <property type="project" value="UniProtKB-ARBA"/>
</dbReference>
<comment type="catalytic activity">
    <reaction evidence="16">
        <text>L-threonyl-[protein] + ATP = O-phospho-L-threonyl-[protein] + ADP + H(+)</text>
        <dbReference type="Rhea" id="RHEA:46608"/>
        <dbReference type="Rhea" id="RHEA-COMP:11060"/>
        <dbReference type="Rhea" id="RHEA-COMP:11605"/>
        <dbReference type="ChEBI" id="CHEBI:15378"/>
        <dbReference type="ChEBI" id="CHEBI:30013"/>
        <dbReference type="ChEBI" id="CHEBI:30616"/>
        <dbReference type="ChEBI" id="CHEBI:61977"/>
        <dbReference type="ChEBI" id="CHEBI:456216"/>
        <dbReference type="EC" id="2.7.11.1"/>
    </reaction>
</comment>
<keyword evidence="11" id="KW-0221">Differentiation</keyword>
<comment type="catalytic activity">
    <reaction evidence="17">
        <text>L-seryl-[protein] + ATP = O-phospho-L-seryl-[protein] + ADP + H(+)</text>
        <dbReference type="Rhea" id="RHEA:17989"/>
        <dbReference type="Rhea" id="RHEA-COMP:9863"/>
        <dbReference type="Rhea" id="RHEA-COMP:11604"/>
        <dbReference type="ChEBI" id="CHEBI:15378"/>
        <dbReference type="ChEBI" id="CHEBI:29999"/>
        <dbReference type="ChEBI" id="CHEBI:30616"/>
        <dbReference type="ChEBI" id="CHEBI:83421"/>
        <dbReference type="ChEBI" id="CHEBI:456216"/>
        <dbReference type="EC" id="2.7.11.1"/>
    </reaction>
</comment>
<comment type="cofactor">
    <cofactor evidence="1">
        <name>Mg(2+)</name>
        <dbReference type="ChEBI" id="CHEBI:18420"/>
    </cofactor>
</comment>
<sequence>MNYKAFLETRGYTFKRNLGEGTYGKVVSAYCKDRRRKVAIKVIDKEEVSSNYLEKFLPREMKIIRTLRHPNIVKTYDIFGLNSTKVYVVMELCGKGNLLRYINHHGALSEPLSCRLFTQLCKAIKYLHKKYVAHRDLKCENLLLDRHYNLKVCDFGFSKRLMYRHGNMVLSETYCGSWSYAAPEVLRGLPYNPKLSDVWSMGVVLYVNVIRLVEIQMKHKIHHPDVPSQRITIRNILCHPWMLRKWEMEDTDEAPLSNPGSRQEGQPDENTKEEEEPTQDSSDPGEGPSTCAPR</sequence>
<dbReference type="STRING" id="56723.ENSLBEP00000018293"/>
<dbReference type="FunFam" id="3.30.200.20:FF:000042">
    <property type="entry name" value="Aurora kinase A"/>
    <property type="match status" value="1"/>
</dbReference>
<protein>
    <recommendedName>
        <fullName evidence="3">non-specific serine/threonine protein kinase</fullName>
        <ecNumber evidence="3">2.7.11.1</ecNumber>
    </recommendedName>
</protein>
<dbReference type="Gene3D" id="1.10.510.10">
    <property type="entry name" value="Transferase(Phosphotransferase) domain 1"/>
    <property type="match status" value="1"/>
</dbReference>
<evidence type="ECO:0000256" key="7">
    <source>
        <dbReference type="ARBA" id="ARBA00022679"/>
    </source>
</evidence>
<evidence type="ECO:0000256" key="2">
    <source>
        <dbReference type="ARBA" id="ARBA00006692"/>
    </source>
</evidence>
<dbReference type="Pfam" id="PF00069">
    <property type="entry name" value="Pkinase"/>
    <property type="match status" value="1"/>
</dbReference>
<dbReference type="GO" id="GO:0050321">
    <property type="term" value="F:tau-protein kinase activity"/>
    <property type="evidence" value="ECO:0007669"/>
    <property type="project" value="TreeGrafter"/>
</dbReference>
<evidence type="ECO:0000259" key="21">
    <source>
        <dbReference type="PROSITE" id="PS50011"/>
    </source>
</evidence>
<evidence type="ECO:0000256" key="12">
    <source>
        <dbReference type="ARBA" id="ARBA00022840"/>
    </source>
</evidence>
<comment type="similarity">
    <text evidence="2">Belongs to the protein kinase superfamily. CAMK Ser/Thr protein kinase family.</text>
</comment>
<accession>A0A3Q3FGJ8</accession>
<evidence type="ECO:0000256" key="16">
    <source>
        <dbReference type="ARBA" id="ARBA00047899"/>
    </source>
</evidence>
<dbReference type="AlphaFoldDB" id="A0A3Q3FGJ8"/>
<dbReference type="PROSITE" id="PS00108">
    <property type="entry name" value="PROTEIN_KINASE_ST"/>
    <property type="match status" value="1"/>
</dbReference>
<keyword evidence="13" id="KW-0460">Magnesium</keyword>
<evidence type="ECO:0000256" key="3">
    <source>
        <dbReference type="ARBA" id="ARBA00012513"/>
    </source>
</evidence>
<feature type="binding site" evidence="18">
    <location>
        <position position="41"/>
    </location>
    <ligand>
        <name>ATP</name>
        <dbReference type="ChEBI" id="CHEBI:30616"/>
    </ligand>
</feature>
<evidence type="ECO:0000256" key="4">
    <source>
        <dbReference type="ARBA" id="ARBA00022473"/>
    </source>
</evidence>
<evidence type="ECO:0000256" key="20">
    <source>
        <dbReference type="SAM" id="MobiDB-lite"/>
    </source>
</evidence>
<keyword evidence="5 19" id="KW-0723">Serine/threonine-protein kinase</keyword>
<dbReference type="GO" id="GO:0030154">
    <property type="term" value="P:cell differentiation"/>
    <property type="evidence" value="ECO:0007669"/>
    <property type="project" value="UniProtKB-KW"/>
</dbReference>
<dbReference type="FunCoup" id="A0A3Q3FGJ8">
    <property type="interactions" value="9"/>
</dbReference>
<feature type="domain" description="Protein kinase" evidence="21">
    <location>
        <begin position="12"/>
        <end position="294"/>
    </location>
</feature>
<evidence type="ECO:0000256" key="13">
    <source>
        <dbReference type="ARBA" id="ARBA00022842"/>
    </source>
</evidence>
<keyword evidence="4" id="KW-0217">Developmental protein</keyword>
<dbReference type="PANTHER" id="PTHR24346">
    <property type="entry name" value="MAP/MICROTUBULE AFFINITY-REGULATING KINASE"/>
    <property type="match status" value="1"/>
</dbReference>
<evidence type="ECO:0000256" key="9">
    <source>
        <dbReference type="ARBA" id="ARBA00022741"/>
    </source>
</evidence>
<dbReference type="InterPro" id="IPR011009">
    <property type="entry name" value="Kinase-like_dom_sf"/>
</dbReference>
<keyword evidence="12 18" id="KW-0067">ATP-binding</keyword>
<keyword evidence="10" id="KW-0418">Kinase</keyword>
<reference evidence="22" key="2">
    <citation type="submission" date="2025-09" db="UniProtKB">
        <authorList>
            <consortium name="Ensembl"/>
        </authorList>
    </citation>
    <scope>IDENTIFICATION</scope>
</reference>
<dbReference type="FunFam" id="1.10.510.10:FF:000571">
    <property type="entry name" value="Maternal embryonic leucine zipper kinase"/>
    <property type="match status" value="1"/>
</dbReference>
<dbReference type="GO" id="GO:0007283">
    <property type="term" value="P:spermatogenesis"/>
    <property type="evidence" value="ECO:0007669"/>
    <property type="project" value="UniProtKB-KW"/>
</dbReference>
<name>A0A3Q3FGJ8_9LABR</name>
<evidence type="ECO:0000256" key="17">
    <source>
        <dbReference type="ARBA" id="ARBA00048679"/>
    </source>
</evidence>
<dbReference type="PROSITE" id="PS00107">
    <property type="entry name" value="PROTEIN_KINASE_ATP"/>
    <property type="match status" value="1"/>
</dbReference>